<keyword evidence="5" id="KW-0732">Signal</keyword>
<dbReference type="RefSeq" id="WP_200267506.1">
    <property type="nucleotide sequence ID" value="NZ_JAENIJ010000003.1"/>
</dbReference>
<evidence type="ECO:0000256" key="10">
    <source>
        <dbReference type="PROSITE-ProRule" id="PRU01360"/>
    </source>
</evidence>
<comment type="caution">
    <text evidence="14">The sequence shown here is derived from an EMBL/GenBank/DDBJ whole genome shotgun (WGS) entry which is preliminary data.</text>
</comment>
<evidence type="ECO:0000313" key="15">
    <source>
        <dbReference type="Proteomes" id="UP000603141"/>
    </source>
</evidence>
<evidence type="ECO:0000256" key="8">
    <source>
        <dbReference type="ARBA" id="ARBA00023170"/>
    </source>
</evidence>
<keyword evidence="15" id="KW-1185">Reference proteome</keyword>
<evidence type="ECO:0000313" key="14">
    <source>
        <dbReference type="EMBL" id="MBK1881371.1"/>
    </source>
</evidence>
<dbReference type="InterPro" id="IPR012910">
    <property type="entry name" value="Plug_dom"/>
</dbReference>
<evidence type="ECO:0000256" key="11">
    <source>
        <dbReference type="RuleBase" id="RU003357"/>
    </source>
</evidence>
<reference evidence="14" key="1">
    <citation type="submission" date="2021-01" db="EMBL/GenBank/DDBJ databases">
        <title>Modified the classification status of verrucomicrobia.</title>
        <authorList>
            <person name="Feng X."/>
        </authorList>
    </citation>
    <scope>NUCLEOTIDE SEQUENCE</scope>
    <source>
        <strain evidence="14">KCTC 22041</strain>
    </source>
</reference>
<dbReference type="Proteomes" id="UP000603141">
    <property type="component" value="Unassembled WGS sequence"/>
</dbReference>
<dbReference type="InterPro" id="IPR037066">
    <property type="entry name" value="Plug_dom_sf"/>
</dbReference>
<dbReference type="GO" id="GO:0044718">
    <property type="term" value="P:siderophore transmembrane transport"/>
    <property type="evidence" value="ECO:0007669"/>
    <property type="project" value="TreeGrafter"/>
</dbReference>
<dbReference type="GO" id="GO:0015344">
    <property type="term" value="F:siderophore uptake transmembrane transporter activity"/>
    <property type="evidence" value="ECO:0007669"/>
    <property type="project" value="TreeGrafter"/>
</dbReference>
<evidence type="ECO:0000256" key="4">
    <source>
        <dbReference type="ARBA" id="ARBA00022692"/>
    </source>
</evidence>
<dbReference type="InterPro" id="IPR039426">
    <property type="entry name" value="TonB-dep_rcpt-like"/>
</dbReference>
<gene>
    <name evidence="14" type="ORF">JIN85_03025</name>
</gene>
<dbReference type="Pfam" id="PF00593">
    <property type="entry name" value="TonB_dep_Rec_b-barrel"/>
    <property type="match status" value="1"/>
</dbReference>
<evidence type="ECO:0000256" key="5">
    <source>
        <dbReference type="ARBA" id="ARBA00022729"/>
    </source>
</evidence>
<name>A0A934S5Y5_9BACT</name>
<protein>
    <submittedName>
        <fullName evidence="14">TonB-dependent receptor</fullName>
    </submittedName>
</protein>
<organism evidence="14 15">
    <name type="scientific">Luteolibacter pohnpeiensis</name>
    <dbReference type="NCBI Taxonomy" id="454153"/>
    <lineage>
        <taxon>Bacteria</taxon>
        <taxon>Pseudomonadati</taxon>
        <taxon>Verrucomicrobiota</taxon>
        <taxon>Verrucomicrobiia</taxon>
        <taxon>Verrucomicrobiales</taxon>
        <taxon>Verrucomicrobiaceae</taxon>
        <taxon>Luteolibacter</taxon>
    </lineage>
</organism>
<dbReference type="InterPro" id="IPR010917">
    <property type="entry name" value="TonB_rcpt_CS"/>
</dbReference>
<keyword evidence="6 11" id="KW-0798">TonB box</keyword>
<dbReference type="Gene3D" id="2.40.170.20">
    <property type="entry name" value="TonB-dependent receptor, beta-barrel domain"/>
    <property type="match status" value="1"/>
</dbReference>
<keyword evidence="7 10" id="KW-0472">Membrane</keyword>
<proteinExistence type="inferred from homology"/>
<dbReference type="SUPFAM" id="SSF56935">
    <property type="entry name" value="Porins"/>
    <property type="match status" value="1"/>
</dbReference>
<keyword evidence="2 10" id="KW-0813">Transport</keyword>
<keyword evidence="4 10" id="KW-0812">Transmembrane</keyword>
<dbReference type="InterPro" id="IPR036942">
    <property type="entry name" value="Beta-barrel_TonB_sf"/>
</dbReference>
<dbReference type="PROSITE" id="PS52016">
    <property type="entry name" value="TONB_DEPENDENT_REC_3"/>
    <property type="match status" value="1"/>
</dbReference>
<evidence type="ECO:0000256" key="6">
    <source>
        <dbReference type="ARBA" id="ARBA00023077"/>
    </source>
</evidence>
<evidence type="ECO:0000256" key="1">
    <source>
        <dbReference type="ARBA" id="ARBA00004571"/>
    </source>
</evidence>
<comment type="similarity">
    <text evidence="10 11">Belongs to the TonB-dependent receptor family.</text>
</comment>
<keyword evidence="3 10" id="KW-1134">Transmembrane beta strand</keyword>
<evidence type="ECO:0000256" key="3">
    <source>
        <dbReference type="ARBA" id="ARBA00022452"/>
    </source>
</evidence>
<evidence type="ECO:0000256" key="7">
    <source>
        <dbReference type="ARBA" id="ARBA00023136"/>
    </source>
</evidence>
<comment type="subcellular location">
    <subcellularLocation>
        <location evidence="1 10">Cell outer membrane</location>
        <topology evidence="1 10">Multi-pass membrane protein</topology>
    </subcellularLocation>
</comment>
<feature type="domain" description="TonB-dependent receptor-like beta-barrel" evidence="12">
    <location>
        <begin position="210"/>
        <end position="620"/>
    </location>
</feature>
<dbReference type="EMBL" id="JAENIJ010000003">
    <property type="protein sequence ID" value="MBK1881371.1"/>
    <property type="molecule type" value="Genomic_DNA"/>
</dbReference>
<feature type="domain" description="TonB-dependent receptor plug" evidence="13">
    <location>
        <begin position="41"/>
        <end position="135"/>
    </location>
</feature>
<dbReference type="GO" id="GO:0009279">
    <property type="term" value="C:cell outer membrane"/>
    <property type="evidence" value="ECO:0007669"/>
    <property type="project" value="UniProtKB-SubCell"/>
</dbReference>
<dbReference type="PANTHER" id="PTHR30069">
    <property type="entry name" value="TONB-DEPENDENT OUTER MEMBRANE RECEPTOR"/>
    <property type="match status" value="1"/>
</dbReference>
<evidence type="ECO:0000256" key="9">
    <source>
        <dbReference type="ARBA" id="ARBA00023237"/>
    </source>
</evidence>
<dbReference type="PROSITE" id="PS01156">
    <property type="entry name" value="TONB_DEPENDENT_REC_2"/>
    <property type="match status" value="1"/>
</dbReference>
<dbReference type="Gene3D" id="2.170.130.10">
    <property type="entry name" value="TonB-dependent receptor, plug domain"/>
    <property type="match status" value="1"/>
</dbReference>
<dbReference type="AlphaFoldDB" id="A0A934S5Y5"/>
<keyword evidence="9 10" id="KW-0998">Cell outer membrane</keyword>
<dbReference type="InterPro" id="IPR000531">
    <property type="entry name" value="Beta-barrel_TonB"/>
</dbReference>
<accession>A0A934S5Y5</accession>
<dbReference type="PANTHER" id="PTHR30069:SF29">
    <property type="entry name" value="HEMOGLOBIN AND HEMOGLOBIN-HAPTOGLOBIN-BINDING PROTEIN 1-RELATED"/>
    <property type="match status" value="1"/>
</dbReference>
<evidence type="ECO:0000259" key="13">
    <source>
        <dbReference type="Pfam" id="PF07715"/>
    </source>
</evidence>
<dbReference type="Pfam" id="PF07715">
    <property type="entry name" value="Plug"/>
    <property type="match status" value="1"/>
</dbReference>
<evidence type="ECO:0000256" key="2">
    <source>
        <dbReference type="ARBA" id="ARBA00022448"/>
    </source>
</evidence>
<dbReference type="CDD" id="cd01347">
    <property type="entry name" value="ligand_gated_channel"/>
    <property type="match status" value="1"/>
</dbReference>
<sequence length="646" mass="72658">MKAALPFLFIPLALYAQDSDRSELGEIIVTAKASQDDPNRVSSQLAEDLQRNDLAEAIDLIPGASLQRTGNRAETGITLRGFDLRQVPVFIDGIPVYIPYDGYADLGRFSLPADSEIEVAKGISPVLAGPNALGGLINIVTRRPEKPFEGQIDLGAFSGDGWQSRLAAGGKYEKAYWQLDLSYREQDAFVLSDDFKRHANENGGDRENSYSEDWRASGRIAWTPAATDEHVFGFWIQRGEKGNPPYAGDDPSNNPTRYWQWPQWDKTTFYGLSRTYLGHETTLEAKAHYDRFENLLRSFDNDGYDSQTLGRAFDSYYDDYTAGGSVTLTNESLPGTRLATAIHYKLDHHEEWEPGTPHYNFEDETASVGLEAEHDFHHGTFLTAGVSYDWRDVREAVDTNTGSSLGGDSTDSWNPQITLRQEFSDQLSAHLGFSEKSRFPTIKDRYSYRLGQAIPNPDLAPETAEHYDLGLSGNFLEKRFSWDASLFFSRVDDAIQRVDNVTPGVYQLQNVGEVERKGAEFSFDAKWNEQIETSIRYAWIDAQNRSDSSIPVTGTPENDLLVFARIKPHEKVTLIPSFTWSDSRTTSTTGARVGSYMSFDLKTNLELTENTTLGFGVTNLLDRNQELDEGYPEPGRSYFVNLRYEF</sequence>
<evidence type="ECO:0000259" key="12">
    <source>
        <dbReference type="Pfam" id="PF00593"/>
    </source>
</evidence>
<keyword evidence="8 14" id="KW-0675">Receptor</keyword>